<comment type="caution">
    <text evidence="1">The sequence shown here is derived from an EMBL/GenBank/DDBJ whole genome shotgun (WGS) entry which is preliminary data.</text>
</comment>
<dbReference type="PANTHER" id="PTHR15020">
    <property type="entry name" value="FLAVIN REDUCTASE-RELATED"/>
    <property type="match status" value="1"/>
</dbReference>
<dbReference type="InterPro" id="IPR036291">
    <property type="entry name" value="NAD(P)-bd_dom_sf"/>
</dbReference>
<accession>A0A8H7F8U3</accession>
<evidence type="ECO:0000313" key="1">
    <source>
        <dbReference type="EMBL" id="KAF7782930.1"/>
    </source>
</evidence>
<gene>
    <name evidence="1" type="ORF">Agabi119p4_2306</name>
</gene>
<protein>
    <recommendedName>
        <fullName evidence="3">NAD(P)-binding domain-containing protein</fullName>
    </recommendedName>
</protein>
<dbReference type="SUPFAM" id="SSF51735">
    <property type="entry name" value="NAD(P)-binding Rossmann-fold domains"/>
    <property type="match status" value="1"/>
</dbReference>
<organism evidence="1 2">
    <name type="scientific">Agaricus bisporus var. burnettii</name>
    <dbReference type="NCBI Taxonomy" id="192524"/>
    <lineage>
        <taxon>Eukaryota</taxon>
        <taxon>Fungi</taxon>
        <taxon>Dikarya</taxon>
        <taxon>Basidiomycota</taxon>
        <taxon>Agaricomycotina</taxon>
        <taxon>Agaricomycetes</taxon>
        <taxon>Agaricomycetidae</taxon>
        <taxon>Agaricales</taxon>
        <taxon>Agaricineae</taxon>
        <taxon>Agaricaceae</taxon>
        <taxon>Agaricus</taxon>
    </lineage>
</organism>
<dbReference type="PANTHER" id="PTHR15020:SF50">
    <property type="entry name" value="UPF0659 PROTEIN YMR090W"/>
    <property type="match status" value="1"/>
</dbReference>
<evidence type="ECO:0000313" key="2">
    <source>
        <dbReference type="Proteomes" id="UP000629468"/>
    </source>
</evidence>
<reference evidence="1 2" key="1">
    <citation type="journal article" name="Sci. Rep.">
        <title>Telomere-to-telomere assembled and centromere annotated genomes of the two main subspecies of the button mushroom Agaricus bisporus reveal especially polymorphic chromosome ends.</title>
        <authorList>
            <person name="Sonnenberg A.S.M."/>
            <person name="Sedaghat-Telgerd N."/>
            <person name="Lavrijssen B."/>
            <person name="Ohm R.A."/>
            <person name="Hendrickx P.M."/>
            <person name="Scholtmeijer K."/>
            <person name="Baars J.J.P."/>
            <person name="van Peer A."/>
        </authorList>
    </citation>
    <scope>NUCLEOTIDE SEQUENCE [LARGE SCALE GENOMIC DNA]</scope>
    <source>
        <strain evidence="1 2">H119_p4</strain>
    </source>
</reference>
<sequence length="287" mass="31743">MSNTTTSRVNVLAIGASRNIGYYATLKLLRLGATVTYLLRNPSVFDNDANIQPFLSTKKARIVKGDALVKNDVARTWSEATSDSKPVNYLLFTPGGKPTMSLSKGIAMDNPNICSLAILNVLCTIPQNYPPPKILAISSIGFTPDSHSHLPFALKPLYSFVLAKPRADKLAMERVLHYVTEGLYWDPAKNGEPPVEILPSEWRSTEGLPAEGSLKGVIVLRPSLLTNGKSWAEEYEGTGRKDKKPYKVSTEEIGGYTVSRRDVAHFVVDLVTKRWNEFEDKVVNITY</sequence>
<evidence type="ECO:0008006" key="3">
    <source>
        <dbReference type="Google" id="ProtNLM"/>
    </source>
</evidence>
<dbReference type="Proteomes" id="UP000629468">
    <property type="component" value="Unassembled WGS sequence"/>
</dbReference>
<dbReference type="AlphaFoldDB" id="A0A8H7F8U3"/>
<dbReference type="EMBL" id="JABXXO010000003">
    <property type="protein sequence ID" value="KAF7782930.1"/>
    <property type="molecule type" value="Genomic_DNA"/>
</dbReference>
<name>A0A8H7F8U3_AGABI</name>
<dbReference type="Gene3D" id="3.40.50.720">
    <property type="entry name" value="NAD(P)-binding Rossmann-like Domain"/>
    <property type="match status" value="1"/>
</dbReference>
<proteinExistence type="predicted"/>